<dbReference type="InterPro" id="IPR029063">
    <property type="entry name" value="SAM-dependent_MTases_sf"/>
</dbReference>
<dbReference type="InterPro" id="IPR014776">
    <property type="entry name" value="4pyrrole_Mease_sub2"/>
</dbReference>
<evidence type="ECO:0000259" key="6">
    <source>
        <dbReference type="Pfam" id="PF00590"/>
    </source>
</evidence>
<dbReference type="PANTHER" id="PTHR43182">
    <property type="entry name" value="COBALT-PRECORRIN-6B C(15)-METHYLTRANSFERASE (DECARBOXYLATING)"/>
    <property type="match status" value="1"/>
</dbReference>
<feature type="domain" description="Tetrapyrrole methylase" evidence="6">
    <location>
        <begin position="10"/>
        <end position="197"/>
    </location>
</feature>
<evidence type="ECO:0000313" key="7">
    <source>
        <dbReference type="EMBL" id="MDK9501047.1"/>
    </source>
</evidence>
<protein>
    <submittedName>
        <fullName evidence="7">Precorrin-6y C5,15-methyltransferase (Decarboxylating) subunit CbiE</fullName>
    </submittedName>
</protein>
<dbReference type="SUPFAM" id="SSF53335">
    <property type="entry name" value="S-adenosyl-L-methionine-dependent methyltransferases"/>
    <property type="match status" value="1"/>
</dbReference>
<dbReference type="InterPro" id="IPR012818">
    <property type="entry name" value="CbiE"/>
</dbReference>
<dbReference type="PANTHER" id="PTHR43182:SF1">
    <property type="entry name" value="COBALT-PRECORRIN-7 C(5)-METHYLTRANSFERASE"/>
    <property type="match status" value="1"/>
</dbReference>
<dbReference type="InterPro" id="IPR035996">
    <property type="entry name" value="4pyrrol_Methylase_sf"/>
</dbReference>
<dbReference type="NCBIfam" id="TIGR02467">
    <property type="entry name" value="CbiE"/>
    <property type="match status" value="1"/>
</dbReference>
<name>A0ABT7H582_9ACTN</name>
<evidence type="ECO:0000256" key="3">
    <source>
        <dbReference type="ARBA" id="ARBA00022603"/>
    </source>
</evidence>
<dbReference type="Pfam" id="PF01135">
    <property type="entry name" value="PCMT"/>
    <property type="match status" value="1"/>
</dbReference>
<dbReference type="SUPFAM" id="SSF53790">
    <property type="entry name" value="Tetrapyrrole methylase"/>
    <property type="match status" value="1"/>
</dbReference>
<keyword evidence="3" id="KW-0489">Methyltransferase</keyword>
<keyword evidence="2" id="KW-0169">Cobalamin biosynthesis</keyword>
<keyword evidence="4" id="KW-0808">Transferase</keyword>
<dbReference type="CDD" id="cd11644">
    <property type="entry name" value="Precorrin-6Y-MT"/>
    <property type="match status" value="1"/>
</dbReference>
<keyword evidence="8" id="KW-1185">Reference proteome</keyword>
<accession>A0ABT7H582</accession>
<dbReference type="Gene3D" id="3.40.1010.10">
    <property type="entry name" value="Cobalt-precorrin-4 Transmethylase, Domain 1"/>
    <property type="match status" value="1"/>
</dbReference>
<evidence type="ECO:0000256" key="2">
    <source>
        <dbReference type="ARBA" id="ARBA00022573"/>
    </source>
</evidence>
<reference evidence="7 8" key="1">
    <citation type="submission" date="2023-05" db="EMBL/GenBank/DDBJ databases">
        <title>Sequencing and Assembly of Streptomyces sp. NP73.</title>
        <authorList>
            <person name="Konwar A.N."/>
            <person name="Saikia K."/>
            <person name="Thakur D."/>
        </authorList>
    </citation>
    <scope>NUCLEOTIDE SEQUENCE [LARGE SCALE GENOMIC DNA]</scope>
    <source>
        <strain evidence="7 8">NP73</strain>
    </source>
</reference>
<evidence type="ECO:0000313" key="8">
    <source>
        <dbReference type="Proteomes" id="UP001223390"/>
    </source>
</evidence>
<comment type="caution">
    <text evidence="7">The sequence shown here is derived from an EMBL/GenBank/DDBJ whole genome shotgun (WGS) entry which is preliminary data.</text>
</comment>
<comment type="pathway">
    <text evidence="1">Cofactor biosynthesis; adenosylcobalamin biosynthesis.</text>
</comment>
<dbReference type="RefSeq" id="WP_285346498.1">
    <property type="nucleotide sequence ID" value="NZ_JASITI010000085.1"/>
</dbReference>
<dbReference type="InterPro" id="IPR006365">
    <property type="entry name" value="Cbl_synth_CobL"/>
</dbReference>
<keyword evidence="5" id="KW-0949">S-adenosyl-L-methionine</keyword>
<evidence type="ECO:0000256" key="5">
    <source>
        <dbReference type="ARBA" id="ARBA00022691"/>
    </source>
</evidence>
<dbReference type="Gene3D" id="3.40.50.150">
    <property type="entry name" value="Vaccinia Virus protein VP39"/>
    <property type="match status" value="1"/>
</dbReference>
<proteinExistence type="predicted"/>
<dbReference type="InterPro" id="IPR000878">
    <property type="entry name" value="4pyrrol_Mease"/>
</dbReference>
<gene>
    <name evidence="7" type="primary">cbiE</name>
    <name evidence="7" type="ORF">QEZ40_007254</name>
</gene>
<dbReference type="Proteomes" id="UP001223390">
    <property type="component" value="Unassembled WGS sequence"/>
</dbReference>
<dbReference type="PIRSF" id="PIRSF036428">
    <property type="entry name" value="CobL"/>
    <property type="match status" value="1"/>
</dbReference>
<organism evidence="7 8">
    <name type="scientific">Streptomyces katrae</name>
    <dbReference type="NCBI Taxonomy" id="68223"/>
    <lineage>
        <taxon>Bacteria</taxon>
        <taxon>Bacillati</taxon>
        <taxon>Actinomycetota</taxon>
        <taxon>Actinomycetes</taxon>
        <taxon>Kitasatosporales</taxon>
        <taxon>Streptomycetaceae</taxon>
        <taxon>Streptomyces</taxon>
    </lineage>
</organism>
<evidence type="ECO:0000256" key="4">
    <source>
        <dbReference type="ARBA" id="ARBA00022679"/>
    </source>
</evidence>
<dbReference type="EMBL" id="JASITI010000085">
    <property type="protein sequence ID" value="MDK9501047.1"/>
    <property type="molecule type" value="Genomic_DNA"/>
</dbReference>
<dbReference type="NCBIfam" id="TIGR02469">
    <property type="entry name" value="CbiT"/>
    <property type="match status" value="1"/>
</dbReference>
<dbReference type="InterPro" id="IPR050714">
    <property type="entry name" value="Cobalamin_biosynth_MTase"/>
</dbReference>
<dbReference type="Pfam" id="PF00590">
    <property type="entry name" value="TP_methylase"/>
    <property type="match status" value="1"/>
</dbReference>
<sequence>MSSAAPPVPVTVVGLGADGWAGLTAGARSALTSAEVLIGGPRQLDLLPAADCAGLRVAWPSPLRPAVPKLMAEHAGRRIAVLASGDPMFYGIGRALSEELGPDALRIHPHPSSVSYACARLGWPVEDTEVVTVVGRPVARLAAALHEGRRVLVLSAGAATPDEIAALLRERGFGPSRMRVLEQLGSEREDAYEGTAADWHRAPGDPLNVVAVECRRDPAAGVPRLGATPGLPDAAYEHDGQLTKRHVRAATLCALAPAPGELLWDIGGGSGSIGIEWMRTHPSCRAVAIERVPERAGRISRNAAALGVPALRVVVGAAPTALDGLPAPDAVFIGGGLTAPGLLDAAWAALAPGGRLVVNTVTLESEAVLAERYRRHGGELVKLAVAHAVPVGGFTGWRQAMPVTQWSVTKPAPDTKTQGEAE</sequence>
<dbReference type="InterPro" id="IPR014008">
    <property type="entry name" value="Cbl_synth_MTase_CbiT"/>
</dbReference>
<dbReference type="Gene3D" id="3.30.950.10">
    <property type="entry name" value="Methyltransferase, Cobalt-precorrin-4 Transmethylase, Domain 2"/>
    <property type="match status" value="1"/>
</dbReference>
<evidence type="ECO:0000256" key="1">
    <source>
        <dbReference type="ARBA" id="ARBA00004953"/>
    </source>
</evidence>
<dbReference type="InterPro" id="IPR014777">
    <property type="entry name" value="4pyrrole_Mease_sub1"/>
</dbReference>